<dbReference type="GO" id="GO:0004673">
    <property type="term" value="F:protein histidine kinase activity"/>
    <property type="evidence" value="ECO:0007669"/>
    <property type="project" value="UniProtKB-EC"/>
</dbReference>
<dbReference type="Pfam" id="PF21085">
    <property type="entry name" value="CusS"/>
    <property type="match status" value="1"/>
</dbReference>
<accession>A0A377LSU5</accession>
<reference evidence="3 4" key="1">
    <citation type="submission" date="2018-06" db="EMBL/GenBank/DDBJ databases">
        <authorList>
            <consortium name="Pathogen Informatics"/>
            <person name="Doyle S."/>
        </authorList>
    </citation>
    <scope>NUCLEOTIDE SEQUENCE [LARGE SCALE GENOMIC DNA]</scope>
    <source>
        <strain evidence="3 4">NCTC10005</strain>
    </source>
</reference>
<keyword evidence="3" id="KW-0808">Transferase</keyword>
<proteinExistence type="predicted"/>
<dbReference type="AlphaFoldDB" id="A0A377LSU5"/>
<keyword evidence="3" id="KW-0418">Kinase</keyword>
<name>A0A377LSU5_ENTCL</name>
<sequence length="115" mass="12814">MHSKPSRRPFSLALRLTFFISLSTILAFIAFTWFMLHSVENHFAEQDVSDLQQISTTLNRILQSPVDPDDKKISKIRNQLPATATLPFCSSIPGGKCSLAQLRGGTTPGSEFSRF</sequence>
<dbReference type="EC" id="2.7.13.3" evidence="3"/>
<feature type="domain" description="CusS-like sensor" evidence="2">
    <location>
        <begin position="8"/>
        <end position="77"/>
    </location>
</feature>
<evidence type="ECO:0000313" key="3">
    <source>
        <dbReference type="EMBL" id="STQ08531.1"/>
    </source>
</evidence>
<dbReference type="InterPro" id="IPR048590">
    <property type="entry name" value="CusS-like_sensor"/>
</dbReference>
<protein>
    <submittedName>
        <fullName evidence="3">Sensor kinase CusS</fullName>
        <ecNumber evidence="3">2.7.13.3</ecNumber>
    </submittedName>
</protein>
<evidence type="ECO:0000259" key="2">
    <source>
        <dbReference type="Pfam" id="PF21085"/>
    </source>
</evidence>
<gene>
    <name evidence="3" type="primary">cusS_5</name>
    <name evidence="3" type="ORF">NCTC10005_01215</name>
</gene>
<dbReference type="Proteomes" id="UP000255106">
    <property type="component" value="Unassembled WGS sequence"/>
</dbReference>
<keyword evidence="1" id="KW-1133">Transmembrane helix</keyword>
<keyword evidence="1" id="KW-0472">Membrane</keyword>
<evidence type="ECO:0000256" key="1">
    <source>
        <dbReference type="SAM" id="Phobius"/>
    </source>
</evidence>
<feature type="transmembrane region" description="Helical" evidence="1">
    <location>
        <begin position="12"/>
        <end position="36"/>
    </location>
</feature>
<organism evidence="3 4">
    <name type="scientific">Enterobacter cloacae</name>
    <dbReference type="NCBI Taxonomy" id="550"/>
    <lineage>
        <taxon>Bacteria</taxon>
        <taxon>Pseudomonadati</taxon>
        <taxon>Pseudomonadota</taxon>
        <taxon>Gammaproteobacteria</taxon>
        <taxon>Enterobacterales</taxon>
        <taxon>Enterobacteriaceae</taxon>
        <taxon>Enterobacter</taxon>
        <taxon>Enterobacter cloacae complex</taxon>
    </lineage>
</organism>
<keyword evidence="1" id="KW-0812">Transmembrane</keyword>
<evidence type="ECO:0000313" key="4">
    <source>
        <dbReference type="Proteomes" id="UP000255106"/>
    </source>
</evidence>
<dbReference type="EMBL" id="UGJB01000004">
    <property type="protein sequence ID" value="STQ08531.1"/>
    <property type="molecule type" value="Genomic_DNA"/>
</dbReference>